<reference evidence="1" key="2">
    <citation type="journal article" date="2015" name="Data Brief">
        <title>Shoot transcriptome of the giant reed, Arundo donax.</title>
        <authorList>
            <person name="Barrero R.A."/>
            <person name="Guerrero F.D."/>
            <person name="Moolhuijzen P."/>
            <person name="Goolsby J.A."/>
            <person name="Tidwell J."/>
            <person name="Bellgard S.E."/>
            <person name="Bellgard M.I."/>
        </authorList>
    </citation>
    <scope>NUCLEOTIDE SEQUENCE</scope>
    <source>
        <tissue evidence="1">Shoot tissue taken approximately 20 cm above the soil surface</tissue>
    </source>
</reference>
<reference evidence="1" key="1">
    <citation type="submission" date="2014-09" db="EMBL/GenBank/DDBJ databases">
        <authorList>
            <person name="Magalhaes I.L.F."/>
            <person name="Oliveira U."/>
            <person name="Santos F.R."/>
            <person name="Vidigal T.H.D.A."/>
            <person name="Brescovit A.D."/>
            <person name="Santos A.J."/>
        </authorList>
    </citation>
    <scope>NUCLEOTIDE SEQUENCE</scope>
    <source>
        <tissue evidence="1">Shoot tissue taken approximately 20 cm above the soil surface</tissue>
    </source>
</reference>
<name>A0A0A9AFE8_ARUDO</name>
<protein>
    <submittedName>
        <fullName evidence="1">Uncharacterized protein</fullName>
    </submittedName>
</protein>
<sequence length="39" mass="4746">MLRIRDPHDIRYRIHFLSYCTSPLAFQKIKQLESMDHKG</sequence>
<proteinExistence type="predicted"/>
<accession>A0A0A9AFE8</accession>
<dbReference type="EMBL" id="GBRH01250260">
    <property type="protein sequence ID" value="JAD47635.1"/>
    <property type="molecule type" value="Transcribed_RNA"/>
</dbReference>
<organism evidence="1">
    <name type="scientific">Arundo donax</name>
    <name type="common">Giant reed</name>
    <name type="synonym">Donax arundinaceus</name>
    <dbReference type="NCBI Taxonomy" id="35708"/>
    <lineage>
        <taxon>Eukaryota</taxon>
        <taxon>Viridiplantae</taxon>
        <taxon>Streptophyta</taxon>
        <taxon>Embryophyta</taxon>
        <taxon>Tracheophyta</taxon>
        <taxon>Spermatophyta</taxon>
        <taxon>Magnoliopsida</taxon>
        <taxon>Liliopsida</taxon>
        <taxon>Poales</taxon>
        <taxon>Poaceae</taxon>
        <taxon>PACMAD clade</taxon>
        <taxon>Arundinoideae</taxon>
        <taxon>Arundineae</taxon>
        <taxon>Arundo</taxon>
    </lineage>
</organism>
<evidence type="ECO:0000313" key="1">
    <source>
        <dbReference type="EMBL" id="JAD47635.1"/>
    </source>
</evidence>
<dbReference type="AlphaFoldDB" id="A0A0A9AFE8"/>